<dbReference type="FunFam" id="3.20.20.10:FF:000018">
    <property type="entry name" value="Pyridoxal phosphate homeostasis protein"/>
    <property type="match status" value="1"/>
</dbReference>
<comment type="similarity">
    <text evidence="2 4">Belongs to the pyridoxal phosphate-binding protein YggS/PROSC family.</text>
</comment>
<dbReference type="NCBIfam" id="TIGR00044">
    <property type="entry name" value="YggS family pyridoxal phosphate-dependent enzyme"/>
    <property type="match status" value="1"/>
</dbReference>
<dbReference type="PIRSF" id="PIRSF004848">
    <property type="entry name" value="YBL036c_PLPDEIII"/>
    <property type="match status" value="1"/>
</dbReference>
<evidence type="ECO:0000259" key="5">
    <source>
        <dbReference type="Pfam" id="PF01168"/>
    </source>
</evidence>
<dbReference type="Pfam" id="PF01168">
    <property type="entry name" value="Ala_racemase_N"/>
    <property type="match status" value="1"/>
</dbReference>
<dbReference type="InterPro" id="IPR001608">
    <property type="entry name" value="Ala_racemase_N"/>
</dbReference>
<dbReference type="HAMAP" id="MF_02087">
    <property type="entry name" value="PLP_homeostasis"/>
    <property type="match status" value="1"/>
</dbReference>
<evidence type="ECO:0000313" key="7">
    <source>
        <dbReference type="Proteomes" id="UP000530514"/>
    </source>
</evidence>
<dbReference type="PANTHER" id="PTHR10146">
    <property type="entry name" value="PROLINE SYNTHETASE CO-TRANSCRIBED BACTERIAL HOMOLOG PROTEIN"/>
    <property type="match status" value="1"/>
</dbReference>
<evidence type="ECO:0000256" key="2">
    <source>
        <dbReference type="HAMAP-Rule" id="MF_02087"/>
    </source>
</evidence>
<comment type="cofactor">
    <cofactor evidence="3">
        <name>pyridoxal 5'-phosphate</name>
        <dbReference type="ChEBI" id="CHEBI:597326"/>
    </cofactor>
</comment>
<comment type="function">
    <text evidence="2">Pyridoxal 5'-phosphate (PLP)-binding protein, which is involved in PLP homeostasis.</text>
</comment>
<dbReference type="OrthoDB" id="9804072at2"/>
<name>A0A7W1X9I8_9BACL</name>
<accession>A0A7W1X9I8</accession>
<dbReference type="InterPro" id="IPR011078">
    <property type="entry name" value="PyrdxlP_homeostasis"/>
</dbReference>
<dbReference type="Proteomes" id="UP000530514">
    <property type="component" value="Unassembled WGS sequence"/>
</dbReference>
<dbReference type="EMBL" id="JACEIP010000007">
    <property type="protein sequence ID" value="MBA4542527.1"/>
    <property type="molecule type" value="Genomic_DNA"/>
</dbReference>
<proteinExistence type="inferred from homology"/>
<protein>
    <recommendedName>
        <fullName evidence="2">Pyridoxal phosphate homeostasis protein</fullName>
        <shortName evidence="2">PLP homeostasis protein</shortName>
    </recommendedName>
</protein>
<feature type="domain" description="Alanine racemase N-terminal" evidence="5">
    <location>
        <begin position="14"/>
        <end position="227"/>
    </location>
</feature>
<comment type="caution">
    <text evidence="6">The sequence shown here is derived from an EMBL/GenBank/DDBJ whole genome shotgun (WGS) entry which is preliminary data.</text>
</comment>
<gene>
    <name evidence="6" type="ORF">H1164_06365</name>
</gene>
<dbReference type="PANTHER" id="PTHR10146:SF14">
    <property type="entry name" value="PYRIDOXAL PHOSPHATE HOMEOSTASIS PROTEIN"/>
    <property type="match status" value="1"/>
</dbReference>
<dbReference type="CDD" id="cd00635">
    <property type="entry name" value="PLPDE_III_YBL036c_like"/>
    <property type="match status" value="1"/>
</dbReference>
<evidence type="ECO:0000256" key="1">
    <source>
        <dbReference type="ARBA" id="ARBA00022898"/>
    </source>
</evidence>
<organism evidence="6 7">
    <name type="scientific">Thermoactinomyces daqus</name>
    <dbReference type="NCBI Taxonomy" id="1329516"/>
    <lineage>
        <taxon>Bacteria</taxon>
        <taxon>Bacillati</taxon>
        <taxon>Bacillota</taxon>
        <taxon>Bacilli</taxon>
        <taxon>Bacillales</taxon>
        <taxon>Thermoactinomycetaceae</taxon>
        <taxon>Thermoactinomyces</taxon>
    </lineage>
</organism>
<feature type="modified residue" description="N6-(pyridoxal phosphate)lysine" evidence="2 3">
    <location>
        <position position="36"/>
    </location>
</feature>
<evidence type="ECO:0000313" key="6">
    <source>
        <dbReference type="EMBL" id="MBA4542527.1"/>
    </source>
</evidence>
<evidence type="ECO:0000256" key="3">
    <source>
        <dbReference type="PIRSR" id="PIRSR004848-1"/>
    </source>
</evidence>
<dbReference type="PROSITE" id="PS01211">
    <property type="entry name" value="UPF0001"/>
    <property type="match status" value="1"/>
</dbReference>
<keyword evidence="7" id="KW-1185">Reference proteome</keyword>
<dbReference type="GO" id="GO:0030170">
    <property type="term" value="F:pyridoxal phosphate binding"/>
    <property type="evidence" value="ECO:0007669"/>
    <property type="project" value="UniProtKB-UniRule"/>
</dbReference>
<dbReference type="SUPFAM" id="SSF51419">
    <property type="entry name" value="PLP-binding barrel"/>
    <property type="match status" value="1"/>
</dbReference>
<dbReference type="InterPro" id="IPR029066">
    <property type="entry name" value="PLP-binding_barrel"/>
</dbReference>
<keyword evidence="1 2" id="KW-0663">Pyridoxal phosphate</keyword>
<dbReference type="AlphaFoldDB" id="A0A7W1X9I8"/>
<evidence type="ECO:0000256" key="4">
    <source>
        <dbReference type="RuleBase" id="RU004514"/>
    </source>
</evidence>
<sequence length="235" mass="27039">MDEFANRWENVQKRIQQACHRVGRNPKEINVVAVTKYVDLETTKRALDLGLSHIGENKVQDSLPKMEAIGDRGVWHFIGRLQRNKVKDVIGRFRYLHSLDRPSLAEELDRRIRSRQCEPLRCFIQVNVSGETSKSGISPQELEEFALHVANYSTIDVVGLMTMAPIAEHPEEVRPVFRELKRLQEKIQRLNQPRLQIPHLSMGMSQDFDIAIEEGATWIRLGSVLVGRGKRGWKP</sequence>
<dbReference type="Gene3D" id="3.20.20.10">
    <property type="entry name" value="Alanine racemase"/>
    <property type="match status" value="1"/>
</dbReference>
<reference evidence="6 7" key="1">
    <citation type="submission" date="2020-07" db="EMBL/GenBank/DDBJ databases">
        <authorList>
            <person name="Feng H."/>
        </authorList>
    </citation>
    <scope>NUCLEOTIDE SEQUENCE [LARGE SCALE GENOMIC DNA]</scope>
    <source>
        <strain evidence="7">s-11</strain>
    </source>
</reference>